<dbReference type="InterPro" id="IPR011009">
    <property type="entry name" value="Kinase-like_dom_sf"/>
</dbReference>
<dbReference type="InterPro" id="IPR003527">
    <property type="entry name" value="MAP_kinase_CS"/>
</dbReference>
<comment type="similarity">
    <text evidence="8">Belongs to the protein kinase superfamily. Ser/Thr protein kinase family. MAP kinase subfamily.</text>
</comment>
<organism evidence="11 12">
    <name type="scientific">Clydaea vesicula</name>
    <dbReference type="NCBI Taxonomy" id="447962"/>
    <lineage>
        <taxon>Eukaryota</taxon>
        <taxon>Fungi</taxon>
        <taxon>Fungi incertae sedis</taxon>
        <taxon>Chytridiomycota</taxon>
        <taxon>Chytridiomycota incertae sedis</taxon>
        <taxon>Chytridiomycetes</taxon>
        <taxon>Lobulomycetales</taxon>
        <taxon>Lobulomycetaceae</taxon>
        <taxon>Clydaea</taxon>
    </lineage>
</organism>
<feature type="compositionally biased region" description="Polar residues" evidence="9">
    <location>
        <begin position="1876"/>
        <end position="1898"/>
    </location>
</feature>
<evidence type="ECO:0000256" key="1">
    <source>
        <dbReference type="ARBA" id="ARBA00012411"/>
    </source>
</evidence>
<feature type="domain" description="Protein kinase" evidence="10">
    <location>
        <begin position="19"/>
        <end position="301"/>
    </location>
</feature>
<protein>
    <recommendedName>
        <fullName evidence="1 8">Mitogen-activated protein kinase</fullName>
        <ecNumber evidence="1 8">2.7.11.24</ecNumber>
    </recommendedName>
</protein>
<feature type="region of interest" description="Disordered" evidence="9">
    <location>
        <begin position="982"/>
        <end position="1020"/>
    </location>
</feature>
<keyword evidence="4 7" id="KW-0547">Nucleotide-binding</keyword>
<dbReference type="Pfam" id="PF00069">
    <property type="entry name" value="Pkinase"/>
    <property type="match status" value="1"/>
</dbReference>
<feature type="compositionally biased region" description="Basic and acidic residues" evidence="9">
    <location>
        <begin position="1058"/>
        <end position="1070"/>
    </location>
</feature>
<evidence type="ECO:0000313" key="12">
    <source>
        <dbReference type="Proteomes" id="UP001211065"/>
    </source>
</evidence>
<evidence type="ECO:0000256" key="4">
    <source>
        <dbReference type="ARBA" id="ARBA00022741"/>
    </source>
</evidence>
<feature type="compositionally biased region" description="Basic and acidic residues" evidence="9">
    <location>
        <begin position="1862"/>
        <end position="1875"/>
    </location>
</feature>
<keyword evidence="5 8" id="KW-0418">Kinase</keyword>
<evidence type="ECO:0000256" key="6">
    <source>
        <dbReference type="ARBA" id="ARBA00022840"/>
    </source>
</evidence>
<keyword evidence="2 8" id="KW-0723">Serine/threonine-protein kinase</keyword>
<sequence length="2237" mass="249601">MSNKVKTIEVNAPSILKKYKFKKEIGQGSYGTVWAAVDLKTQSQVAIKKVGARNFEEGILAKRALRELKLVKHLHGNENVASFIDVEINDPNNFTELYLVEGLMEADLNQIIKSNQPLTDQHYQYFLYQLLRGLKWVHSANVLHRDLKPGNLLVNSDCELRICDFGLARGMGTPQFVNTEYVATRYYRAPEVVLNPTNYSKAIDMWSVGCIFGELLSGKIMFKGKDYVDQLQKIFEILGTPEDLLLGTLCSQRGWPKKKKQDFSKLFPKAEPLALDLLSKLLEFNPSKRLTAENALAHPYLAAYHHVEDEPSHPEQFDFGFEKAQKIEDIKKIIVETVNEHKKLSGSRSQPSSPTKKKPEPFFANADEFNQIPRFESEEGVRVAGCVEDELLRMTELKKLQTPQDRNIMRKTDFGKHYIPRAIYNDPISELLLRAEGLSGRNPTKEQLSPLKRNDFYKYEQSGGLNILRKNVSPLDITENKQFESNVNDQNEERTVIFTEYGMEILNFNYAAPVHPIRFKPNIRSPGDIPLYFPAKNKALPPQFPQTKRSGENKNIIAKTPKRIRKQALQTMTEMIKGKEEIFTLHTLRYLKKFEQLKEPVVFQKNINISKKPKASALNSIKQVSNENIESNLRSETESVVIKLSEVNEKNKMDTLSTLIQEVNEINPSPTNSLAIQENLETEYDEDDEWLKKQKEELFETWGRNEEIVDDSNAVNKVLKEQKEEEITAELLTPVLFDTTDIFDVNKYEAPVVVQKVEAVKDAASIVLQNTEFSKTPNEVLVSAATIFENKAKIQDTTSYELAITTNKEPSESTTSFTENKIDEVKHEVTDASSVTSPSQINLIKVDVKRDSVKSSSSSKSNSPSKKIVKEFFKFKSKENLKVTNAEDKGDFAMQSSEETPMTNLISPFKEEVESTSLSASWKDRTSLKDSPVNSCGDQLTEDYIKYSPSTNIDSDSRSISNSVPSLNPGFKNKLKSAFKKGSSKDSLKVQSSEEQVDGDFEHHGSLRRHDSDAISISASVKSSKGGVKEKFKSAFKKNASRDSLREQSSEEPEDGEFEHHGGLKRHDSDAVSISASVKSSKAGAKEKFKNVFKKAASKDSLREHSSEEQVGGDFEHHGSLRRYDSDAISISGSVKSSKGGVKEKFKSAFKKNASRDSLREHSNEEQVESEFEHYFSLKRHDSDAASISASAISSKVGAKEKFKNVFKKNASRDSLMENVSEEQVGSEFEHDFTKKQDSDAVSISQSVKVSKNKFKNPFKKISSKDSPKYNSNEAVMKSTEGWNDASEMNAEVISPLNGFVNIVTKIETNAFEDNLGSESKSNPTLKVGEQQTIPEGPPQNPLPLIPTSEPEIIETVKLLPKRAPKVVASDISHDALESNKEDEVKVLLESAGEISSPTLLIESVETNHIDSNKKTEFDNNDIVTAPKTDTNEAIHSPTPTSVSRTDVLKLMSDNNLAVETNHTESVKVAKVVTPVTVKVCKPSQLSRSELMTDTTSSPSVTPVIKTAQKQQVNAVGLKSSPILLNKTFTNEASQAKIIGTSDKPRTEPPLATKLPLEEKINQQAKIEIKLNADDLKTAFSSPSNQNKEEEITEKIENESKDIEKVAVVLNQVLSVKTEVTATSNPKMDFSPQEEIKVQISANLVEAKKELNQNKAAVAATETKNDAPAKISAISAEAKAVSVINTETKAKIVAPDTKKDFTSKDDKVNIPITSNKGKETPEKNNEIKREVVAANTKKEDLIAQEKVESINIATVTKVENLPAENTEKVKTETVDDNNKEATRKDIEARNVVGGIAVKPKLKTTGKFLNALDQQPLKSEVVYENIEAVRERRDSDAVSIASTKKNGLKDKIKGSVTSISSHFKKDGESKSRDNLKSTDVLNSSNNLPTTKNKLFNSNPVLGKKENNIFKSGNLHKEAEVNGATASKNNLTDATEKRSQIALASKDNLNKALSDADNAPENSIKPDNIVGSKDYLASNKSKDNLTDPSIKQIEKVSYKATLKGLKVEVKIENFELHCIESGKGKSAKAYFPMELRRVLNCVSNKEEVEINSCIARDNGKDGSELKEITFKFESNEISKNWSNALKNMIYGGSYLEVQQKAVLVLVDKYEGQQVQKTLEKYLKPVLDTVSKKLDFKSTQFGEFSVNNLFGQLSLKGYSHVLITKEDFLPTLQQIIVRNNYHSNLNNLHLEKDPVDAAISIIKSSFGSKFEKLNISYINPKREDSGFEIKGMKGNIFKKK</sequence>
<feature type="compositionally biased region" description="Pro residues" evidence="9">
    <location>
        <begin position="1336"/>
        <end position="1345"/>
    </location>
</feature>
<reference evidence="11" key="1">
    <citation type="submission" date="2020-05" db="EMBL/GenBank/DDBJ databases">
        <title>Phylogenomic resolution of chytrid fungi.</title>
        <authorList>
            <person name="Stajich J.E."/>
            <person name="Amses K."/>
            <person name="Simmons R."/>
            <person name="Seto K."/>
            <person name="Myers J."/>
            <person name="Bonds A."/>
            <person name="Quandt C.A."/>
            <person name="Barry K."/>
            <person name="Liu P."/>
            <person name="Grigoriev I."/>
            <person name="Longcore J.E."/>
            <person name="James T.Y."/>
        </authorList>
    </citation>
    <scope>NUCLEOTIDE SEQUENCE</scope>
    <source>
        <strain evidence="11">JEL0476</strain>
    </source>
</reference>
<keyword evidence="8" id="KW-0460">Magnesium</keyword>
<evidence type="ECO:0000256" key="3">
    <source>
        <dbReference type="ARBA" id="ARBA00022679"/>
    </source>
</evidence>
<evidence type="ECO:0000256" key="8">
    <source>
        <dbReference type="RuleBase" id="RU361165"/>
    </source>
</evidence>
<dbReference type="PROSITE" id="PS01351">
    <property type="entry name" value="MAPK"/>
    <property type="match status" value="1"/>
</dbReference>
<feature type="compositionally biased region" description="Low complexity" evidence="9">
    <location>
        <begin position="1071"/>
        <end position="1080"/>
    </location>
</feature>
<evidence type="ECO:0000313" key="11">
    <source>
        <dbReference type="EMBL" id="KAJ3220496.1"/>
    </source>
</evidence>
<feature type="compositionally biased region" description="Basic and acidic residues" evidence="9">
    <location>
        <begin position="1000"/>
        <end position="1013"/>
    </location>
</feature>
<comment type="catalytic activity">
    <reaction evidence="8">
        <text>L-threonyl-[protein] + ATP = O-phospho-L-threonyl-[protein] + ADP + H(+)</text>
        <dbReference type="Rhea" id="RHEA:46608"/>
        <dbReference type="Rhea" id="RHEA-COMP:11060"/>
        <dbReference type="Rhea" id="RHEA-COMP:11605"/>
        <dbReference type="ChEBI" id="CHEBI:15378"/>
        <dbReference type="ChEBI" id="CHEBI:30013"/>
        <dbReference type="ChEBI" id="CHEBI:30616"/>
        <dbReference type="ChEBI" id="CHEBI:61977"/>
        <dbReference type="ChEBI" id="CHEBI:456216"/>
        <dbReference type="EC" id="2.7.11.24"/>
    </reaction>
</comment>
<dbReference type="SMART" id="SM00220">
    <property type="entry name" value="S_TKc"/>
    <property type="match status" value="1"/>
</dbReference>
<keyword evidence="12" id="KW-1185">Reference proteome</keyword>
<feature type="region of interest" description="Disordered" evidence="9">
    <location>
        <begin position="341"/>
        <end position="363"/>
    </location>
</feature>
<feature type="compositionally biased region" description="Low complexity" evidence="9">
    <location>
        <begin position="950"/>
        <end position="963"/>
    </location>
</feature>
<feature type="region of interest" description="Disordered" evidence="9">
    <location>
        <begin position="1315"/>
        <end position="1346"/>
    </location>
</feature>
<dbReference type="InterPro" id="IPR000719">
    <property type="entry name" value="Prot_kinase_dom"/>
</dbReference>
<dbReference type="EC" id="2.7.11.24" evidence="1 8"/>
<gene>
    <name evidence="11" type="primary">MPK1_4</name>
    <name evidence="11" type="ORF">HK099_004253</name>
</gene>
<dbReference type="PROSITE" id="PS00107">
    <property type="entry name" value="PROTEIN_KINASE_ATP"/>
    <property type="match status" value="1"/>
</dbReference>
<feature type="region of interest" description="Disordered" evidence="9">
    <location>
        <begin position="947"/>
        <end position="967"/>
    </location>
</feature>
<evidence type="ECO:0000256" key="9">
    <source>
        <dbReference type="SAM" id="MobiDB-lite"/>
    </source>
</evidence>
<keyword evidence="6 7" id="KW-0067">ATP-binding</keyword>
<name>A0AAD5XYB1_9FUNG</name>
<evidence type="ECO:0000256" key="5">
    <source>
        <dbReference type="ARBA" id="ARBA00022777"/>
    </source>
</evidence>
<dbReference type="FunFam" id="1.10.510.10:FF:000040">
    <property type="entry name" value="Mitogen-activated protein kinase"/>
    <property type="match status" value="1"/>
</dbReference>
<dbReference type="EMBL" id="JADGJW010000297">
    <property type="protein sequence ID" value="KAJ3220496.1"/>
    <property type="molecule type" value="Genomic_DNA"/>
</dbReference>
<feature type="region of interest" description="Disordered" evidence="9">
    <location>
        <begin position="1096"/>
        <end position="1119"/>
    </location>
</feature>
<feature type="binding site" evidence="7">
    <location>
        <position position="49"/>
    </location>
    <ligand>
        <name>ATP</name>
        <dbReference type="ChEBI" id="CHEBI:30616"/>
    </ligand>
</feature>
<accession>A0AAD5XYB1</accession>
<dbReference type="CDD" id="cd07834">
    <property type="entry name" value="STKc_MAPK"/>
    <property type="match status" value="1"/>
</dbReference>
<evidence type="ECO:0000256" key="7">
    <source>
        <dbReference type="PROSITE-ProRule" id="PRU10141"/>
    </source>
</evidence>
<feature type="compositionally biased region" description="Polar residues" evidence="9">
    <location>
        <begin position="1317"/>
        <end position="1334"/>
    </location>
</feature>
<dbReference type="Gene3D" id="3.30.200.20">
    <property type="entry name" value="Phosphorylase Kinase, domain 1"/>
    <property type="match status" value="1"/>
</dbReference>
<dbReference type="Gene3D" id="1.10.510.10">
    <property type="entry name" value="Transferase(Phosphotransferase) domain 1"/>
    <property type="match status" value="1"/>
</dbReference>
<comment type="cofactor">
    <cofactor evidence="8">
        <name>Mg(2+)</name>
        <dbReference type="ChEBI" id="CHEBI:18420"/>
    </cofactor>
</comment>
<dbReference type="PANTHER" id="PTHR24055">
    <property type="entry name" value="MITOGEN-ACTIVATED PROTEIN KINASE"/>
    <property type="match status" value="1"/>
</dbReference>
<dbReference type="InterPro" id="IPR008271">
    <property type="entry name" value="Ser/Thr_kinase_AS"/>
</dbReference>
<dbReference type="PROSITE" id="PS00108">
    <property type="entry name" value="PROTEIN_KINASE_ST"/>
    <property type="match status" value="1"/>
</dbReference>
<dbReference type="GO" id="GO:0004707">
    <property type="term" value="F:MAP kinase activity"/>
    <property type="evidence" value="ECO:0007669"/>
    <property type="project" value="UniProtKB-EC"/>
</dbReference>
<evidence type="ECO:0000259" key="10">
    <source>
        <dbReference type="PROSITE" id="PS50011"/>
    </source>
</evidence>
<comment type="activity regulation">
    <text evidence="8">Activated by threonine and tyrosine phosphorylation.</text>
</comment>
<evidence type="ECO:0000256" key="2">
    <source>
        <dbReference type="ARBA" id="ARBA00022527"/>
    </source>
</evidence>
<dbReference type="InterPro" id="IPR050117">
    <property type="entry name" value="MAPK"/>
</dbReference>
<dbReference type="SUPFAM" id="SSF56112">
    <property type="entry name" value="Protein kinase-like (PK-like)"/>
    <property type="match status" value="1"/>
</dbReference>
<keyword evidence="3 8" id="KW-0808">Transferase</keyword>
<feature type="region of interest" description="Disordered" evidence="9">
    <location>
        <begin position="1861"/>
        <end position="1898"/>
    </location>
</feature>
<feature type="compositionally biased region" description="Basic and acidic residues" evidence="9">
    <location>
        <begin position="1097"/>
        <end position="1119"/>
    </location>
</feature>
<feature type="compositionally biased region" description="Basic and acidic residues" evidence="9">
    <location>
        <begin position="1040"/>
        <end position="1049"/>
    </location>
</feature>
<dbReference type="Proteomes" id="UP001211065">
    <property type="component" value="Unassembled WGS sequence"/>
</dbReference>
<dbReference type="InterPro" id="IPR017441">
    <property type="entry name" value="Protein_kinase_ATP_BS"/>
</dbReference>
<proteinExistence type="inferred from homology"/>
<feature type="region of interest" description="Disordered" evidence="9">
    <location>
        <begin position="1034"/>
        <end position="1080"/>
    </location>
</feature>
<comment type="caution">
    <text evidence="11">The sequence shown here is derived from an EMBL/GenBank/DDBJ whole genome shotgun (WGS) entry which is preliminary data.</text>
</comment>
<dbReference type="GO" id="GO:0005524">
    <property type="term" value="F:ATP binding"/>
    <property type="evidence" value="ECO:0007669"/>
    <property type="project" value="UniProtKB-UniRule"/>
</dbReference>
<dbReference type="PROSITE" id="PS50011">
    <property type="entry name" value="PROTEIN_KINASE_DOM"/>
    <property type="match status" value="1"/>
</dbReference>